<dbReference type="AlphaFoldDB" id="A0A068R3N0"/>
<name>A0A068R3N0_9GAMM</name>
<sequence length="30" mass="3757">MQIIPAHRVYVFIRITFHYLWLSTIIFDYV</sequence>
<organism evidence="2 3">
    <name type="scientific">Xenorhabdus poinarii G6</name>
    <dbReference type="NCBI Taxonomy" id="1354304"/>
    <lineage>
        <taxon>Bacteria</taxon>
        <taxon>Pseudomonadati</taxon>
        <taxon>Pseudomonadota</taxon>
        <taxon>Gammaproteobacteria</taxon>
        <taxon>Enterobacterales</taxon>
        <taxon>Morganellaceae</taxon>
        <taxon>Xenorhabdus</taxon>
    </lineage>
</organism>
<gene>
    <name evidence="2" type="ORF">XPG1_1060</name>
</gene>
<dbReference type="EMBL" id="FO704551">
    <property type="protein sequence ID" value="CDG20715.1"/>
    <property type="molecule type" value="Genomic_DNA"/>
</dbReference>
<dbReference type="HOGENOM" id="CLU_3406156_0_0_6"/>
<keyword evidence="3" id="KW-1185">Reference proteome</keyword>
<evidence type="ECO:0000313" key="2">
    <source>
        <dbReference type="EMBL" id="CDG20715.1"/>
    </source>
</evidence>
<accession>A0A068R3N0</accession>
<dbReference type="STRING" id="1354304.XPG1_1060"/>
<keyword evidence="1" id="KW-0472">Membrane</keyword>
<keyword evidence="1" id="KW-0812">Transmembrane</keyword>
<proteinExistence type="predicted"/>
<keyword evidence="1" id="KW-1133">Transmembrane helix</keyword>
<protein>
    <submittedName>
        <fullName evidence="2">Uncharacterized protein</fullName>
    </submittedName>
</protein>
<evidence type="ECO:0000313" key="3">
    <source>
        <dbReference type="Proteomes" id="UP000032735"/>
    </source>
</evidence>
<evidence type="ECO:0000256" key="1">
    <source>
        <dbReference type="SAM" id="Phobius"/>
    </source>
</evidence>
<dbReference type="KEGG" id="xpo:XPG1_1060"/>
<dbReference type="Proteomes" id="UP000032735">
    <property type="component" value="Chromosome"/>
</dbReference>
<reference evidence="2 3" key="1">
    <citation type="submission" date="2013-07" db="EMBL/GenBank/DDBJ databases">
        <authorList>
            <person name="Genoscope - CEA"/>
        </authorList>
    </citation>
    <scope>NUCLEOTIDE SEQUENCE [LARGE SCALE GENOMIC DNA]</scope>
    <source>
        <strain evidence="2 3">G6</strain>
    </source>
</reference>
<feature type="transmembrane region" description="Helical" evidence="1">
    <location>
        <begin position="9"/>
        <end position="27"/>
    </location>
</feature>